<keyword evidence="2" id="KW-0813">Transport</keyword>
<dbReference type="PROSITE" id="PS50893">
    <property type="entry name" value="ABC_TRANSPORTER_2"/>
    <property type="match status" value="2"/>
</dbReference>
<feature type="transmembrane region" description="Helical" evidence="9">
    <location>
        <begin position="500"/>
        <end position="526"/>
    </location>
</feature>
<protein>
    <submittedName>
        <fullName evidence="11">Piso0_005039 protein</fullName>
    </submittedName>
</protein>
<reference evidence="11 12" key="1">
    <citation type="journal article" date="2012" name="G3 (Bethesda)">
        <title>Pichia sorbitophila, an interspecies yeast hybrid reveals early steps of genome resolution following polyploidization.</title>
        <authorList>
            <person name="Leh Louis V."/>
            <person name="Despons L."/>
            <person name="Friedrich A."/>
            <person name="Martin T."/>
            <person name="Durrens P."/>
            <person name="Casaregola S."/>
            <person name="Neuveglise C."/>
            <person name="Fairhead C."/>
            <person name="Marck C."/>
            <person name="Cruz J.A."/>
            <person name="Straub M.L."/>
            <person name="Kugler V."/>
            <person name="Sacerdot C."/>
            <person name="Uzunov Z."/>
            <person name="Thierry A."/>
            <person name="Weiss S."/>
            <person name="Bleykasten C."/>
            <person name="De Montigny J."/>
            <person name="Jacques N."/>
            <person name="Jung P."/>
            <person name="Lemaire M."/>
            <person name="Mallet S."/>
            <person name="Morel G."/>
            <person name="Richard G.F."/>
            <person name="Sarkar A."/>
            <person name="Savel G."/>
            <person name="Schacherer J."/>
            <person name="Seret M.L."/>
            <person name="Talla E."/>
            <person name="Samson G."/>
            <person name="Jubin C."/>
            <person name="Poulain J."/>
            <person name="Vacherie B."/>
            <person name="Barbe V."/>
            <person name="Pelletier E."/>
            <person name="Sherman D.J."/>
            <person name="Westhof E."/>
            <person name="Weissenbach J."/>
            <person name="Baret P.V."/>
            <person name="Wincker P."/>
            <person name="Gaillardin C."/>
            <person name="Dujon B."/>
            <person name="Souciet J.L."/>
        </authorList>
    </citation>
    <scope>NUCLEOTIDE SEQUENCE [LARGE SCALE GENOMIC DNA]</scope>
    <source>
        <strain evidence="12">ATCC MYA-4447 / BCRC 22081 / CBS 7064 / NBRC 10061 / NRRL Y-12695</strain>
    </source>
</reference>
<evidence type="ECO:0000259" key="10">
    <source>
        <dbReference type="PROSITE" id="PS50893"/>
    </source>
</evidence>
<evidence type="ECO:0000256" key="1">
    <source>
        <dbReference type="ARBA" id="ARBA00004141"/>
    </source>
</evidence>
<dbReference type="GO" id="GO:0005524">
    <property type="term" value="F:ATP binding"/>
    <property type="evidence" value="ECO:0007669"/>
    <property type="project" value="UniProtKB-KW"/>
</dbReference>
<dbReference type="EMBL" id="FO082047">
    <property type="protein sequence ID" value="CCE85443.1"/>
    <property type="molecule type" value="Genomic_DNA"/>
</dbReference>
<dbReference type="SMART" id="SM00382">
    <property type="entry name" value="AAA"/>
    <property type="match status" value="2"/>
</dbReference>
<comment type="subcellular location">
    <subcellularLocation>
        <location evidence="1">Membrane</location>
        <topology evidence="1">Multi-pass membrane protein</topology>
    </subcellularLocation>
</comment>
<evidence type="ECO:0000256" key="5">
    <source>
        <dbReference type="ARBA" id="ARBA00022840"/>
    </source>
</evidence>
<feature type="transmembrane region" description="Helical" evidence="9">
    <location>
        <begin position="418"/>
        <end position="436"/>
    </location>
</feature>
<dbReference type="PROSITE" id="PS00211">
    <property type="entry name" value="ABC_TRANSPORTER_1"/>
    <property type="match status" value="2"/>
</dbReference>
<keyword evidence="7 9" id="KW-0472">Membrane</keyword>
<dbReference type="Gene3D" id="3.40.50.300">
    <property type="entry name" value="P-loop containing nucleotide triphosphate hydrolases"/>
    <property type="match status" value="2"/>
</dbReference>
<feature type="transmembrane region" description="Helical" evidence="9">
    <location>
        <begin position="1192"/>
        <end position="1213"/>
    </location>
</feature>
<dbReference type="PANTHER" id="PTHR48041:SF119">
    <property type="entry name" value="ROA1P"/>
    <property type="match status" value="1"/>
</dbReference>
<dbReference type="InterPro" id="IPR003593">
    <property type="entry name" value="AAA+_ATPase"/>
</dbReference>
<feature type="domain" description="ABC transporter" evidence="10">
    <location>
        <begin position="33"/>
        <end position="284"/>
    </location>
</feature>
<dbReference type="Pfam" id="PF19055">
    <property type="entry name" value="ABC2_membrane_7"/>
    <property type="match status" value="1"/>
</dbReference>
<dbReference type="GO" id="GO:0016020">
    <property type="term" value="C:membrane"/>
    <property type="evidence" value="ECO:0007669"/>
    <property type="project" value="UniProtKB-SubCell"/>
</dbReference>
<evidence type="ECO:0000256" key="4">
    <source>
        <dbReference type="ARBA" id="ARBA00022741"/>
    </source>
</evidence>
<feature type="transmembrane region" description="Helical" evidence="9">
    <location>
        <begin position="1128"/>
        <end position="1152"/>
    </location>
</feature>
<dbReference type="Proteomes" id="UP000005222">
    <property type="component" value="Chromosome M"/>
</dbReference>
<dbReference type="Pfam" id="PF01061">
    <property type="entry name" value="ABC2_membrane"/>
    <property type="match status" value="2"/>
</dbReference>
<feature type="domain" description="ABC transporter" evidence="10">
    <location>
        <begin position="720"/>
        <end position="968"/>
    </location>
</feature>
<feature type="transmembrane region" description="Helical" evidence="9">
    <location>
        <begin position="1090"/>
        <end position="1107"/>
    </location>
</feature>
<evidence type="ECO:0000256" key="9">
    <source>
        <dbReference type="SAM" id="Phobius"/>
    </source>
</evidence>
<evidence type="ECO:0000313" key="11">
    <source>
        <dbReference type="EMBL" id="CCE85443.1"/>
    </source>
</evidence>
<gene>
    <name evidence="11" type="primary">Piso0_005039</name>
    <name evidence="11" type="ORF">GNLVRS01_PISO0M06392g</name>
</gene>
<accession>G8Y425</accession>
<dbReference type="SUPFAM" id="SSF52540">
    <property type="entry name" value="P-loop containing nucleoside triphosphate hydrolases"/>
    <property type="match status" value="2"/>
</dbReference>
<feature type="transmembrane region" description="Helical" evidence="9">
    <location>
        <begin position="1158"/>
        <end position="1180"/>
    </location>
</feature>
<keyword evidence="5" id="KW-0067">ATP-binding</keyword>
<feature type="compositionally biased region" description="Basic and acidic residues" evidence="8">
    <location>
        <begin position="669"/>
        <end position="684"/>
    </location>
</feature>
<dbReference type="GO" id="GO:0140359">
    <property type="term" value="F:ABC-type transporter activity"/>
    <property type="evidence" value="ECO:0007669"/>
    <property type="project" value="InterPro"/>
</dbReference>
<evidence type="ECO:0000256" key="3">
    <source>
        <dbReference type="ARBA" id="ARBA00022692"/>
    </source>
</evidence>
<evidence type="ECO:0000256" key="7">
    <source>
        <dbReference type="ARBA" id="ARBA00023136"/>
    </source>
</evidence>
<feature type="transmembrane region" description="Helical" evidence="9">
    <location>
        <begin position="620"/>
        <end position="638"/>
    </location>
</feature>
<dbReference type="eggNOG" id="KOG0065">
    <property type="taxonomic scope" value="Eukaryota"/>
</dbReference>
<feature type="transmembrane region" description="Helical" evidence="9">
    <location>
        <begin position="384"/>
        <end position="406"/>
    </location>
</feature>
<dbReference type="FunCoup" id="G8Y425">
    <property type="interactions" value="104"/>
</dbReference>
<keyword evidence="6 9" id="KW-1133">Transmembrane helix</keyword>
<keyword evidence="4" id="KW-0547">Nucleotide-binding</keyword>
<sequence length="1300" mass="145846">MISGSNILRINEEDRVGLAVGNLTVSIKGASRKRNKDTESKGVEVSRSNILEDVSFELHSGQLMGIFGGSGSGKTTLLNVLSQRLNVRTKGLRFSGQINYSFANDPDSNKKVKNAYLLQTDIFLPGLTVYETLKYQADLRLPPKASRREKNELIDSLLTILELDSVRNEHVVRFSSLSSNLSGGEQRRVSLAIQLLSKPSLLFLDEPTTGLDTSSSLKMMQILKKLASPEFGVTIILSIHQPRPEITVLFDKLCLLTKGGRSFFYGDLLEANRYFSTLSHTIDGFSESRNTGIIDEVMKFSIVDSSSKHTEKDSQERLNRLVASWIATNESRPKFIVPQDKHSARKHFEQNVKMFAKNREDKISILREIIVLTERTFITTYRDWRTMLALNGGSAFLGIASGWMFYKPTPDLAGIRSITSCLYVLLELSGFAFAFMEVNRLWYSDGIFFYREYKENYVSIPGFLISRRLGKLFLEDLPPPIILAVITYFMWGLRLGGASFFFIFFVVSILIFYLGDAMATFCFALGPSLPMSSLFMNIAYQVQNSACGYFVNAKTMPVYVRWLKYICYFWYAFGALTANQYTDWMGDCPYDHTDTRCEQYSGKSQLNLLGYPEGWVGEPIGILVAWLIGLYLVSWAILEFKNYDLSVAKQRHNTIGGDESDETSDDENVSSKEEKDLKDELHVKETDTKPSLGNLDKILKEFSDNDIDVDLKNLNLSVKLKKNKFYFLPVSSEEKKLLSNISTSFKTKSVNVIMGPSGSGKTTLLNHLSDRLSKNSSFVSSGDVLINNRISIKPKKLAKISAYVTQHFNSLIPTLTVRETLYFQAKLRLPTSVHNEIPSVINTLIRVMGLNDCAETVIGSEFVKGISGGEKRRLTIAIQLLSRPKILFLDEPTSGLDIGTSVAIMRLLDSLAVEYGTTIVTTIHQPSQEMFNRFGYLLLLARGGRTVYTGKASGVISYLSHMGYNPPARTNIADFILDIVSESFAEDSSVTASRVNHLVSNWENHSITYPSSITESDESISKFIRKQLPLVTAFPTITKRQFINSIRSKDVLISRMGQTILLGIVHALFFTPLKNSQDGISNRLGLIQEVLNLYFIGLVNNISLYPIERKLFYDEYRDRVYGLSEFSLSYLLNELPTEILPCFFFSAMLVFVCGLPRSASMFFAMFVSSFVCTNCGESLGMMVNSIFDHMALAINSLAGLMTLAFFMGGTMSLHMPEFWKAWNYISPLKYAVGICAKLGFEGQSFHCDGGTCSLTSGEGVLEYYKLDCNLGAYVGALIACLVIYRLIAIGLIYVRIKFFL</sequence>
<dbReference type="OMA" id="GIWCAVA"/>
<dbReference type="HOGENOM" id="CLU_000604_57_4_1"/>
<dbReference type="InterPro" id="IPR017871">
    <property type="entry name" value="ABC_transporter-like_CS"/>
</dbReference>
<feature type="transmembrane region" description="Helical" evidence="9">
    <location>
        <begin position="1052"/>
        <end position="1070"/>
    </location>
</feature>
<evidence type="ECO:0000313" key="12">
    <source>
        <dbReference type="Proteomes" id="UP000005222"/>
    </source>
</evidence>
<dbReference type="InParanoid" id="G8Y425"/>
<evidence type="ECO:0000256" key="2">
    <source>
        <dbReference type="ARBA" id="ARBA00022448"/>
    </source>
</evidence>
<dbReference type="PANTHER" id="PTHR48041">
    <property type="entry name" value="ABC TRANSPORTER G FAMILY MEMBER 28"/>
    <property type="match status" value="1"/>
</dbReference>
<evidence type="ECO:0000256" key="6">
    <source>
        <dbReference type="ARBA" id="ARBA00022989"/>
    </source>
</evidence>
<dbReference type="OrthoDB" id="66620at2759"/>
<name>G8Y425_PICSO</name>
<keyword evidence="12" id="KW-1185">Reference proteome</keyword>
<feature type="region of interest" description="Disordered" evidence="8">
    <location>
        <begin position="654"/>
        <end position="684"/>
    </location>
</feature>
<proteinExistence type="predicted"/>
<dbReference type="InterPro" id="IPR050352">
    <property type="entry name" value="ABCG_transporters"/>
</dbReference>
<dbReference type="STRING" id="559304.G8Y425"/>
<feature type="compositionally biased region" description="Acidic residues" evidence="8">
    <location>
        <begin position="658"/>
        <end position="668"/>
    </location>
</feature>
<feature type="transmembrane region" description="Helical" evidence="9">
    <location>
        <begin position="1270"/>
        <end position="1294"/>
    </location>
</feature>
<organism evidence="11 12">
    <name type="scientific">Pichia sorbitophila (strain ATCC MYA-4447 / BCRC 22081 / CBS 7064 / NBRC 10061 / NRRL Y-12695)</name>
    <name type="common">Hybrid yeast</name>
    <dbReference type="NCBI Taxonomy" id="559304"/>
    <lineage>
        <taxon>Eukaryota</taxon>
        <taxon>Fungi</taxon>
        <taxon>Dikarya</taxon>
        <taxon>Ascomycota</taxon>
        <taxon>Saccharomycotina</taxon>
        <taxon>Pichiomycetes</taxon>
        <taxon>Debaryomycetaceae</taxon>
        <taxon>Millerozyma</taxon>
    </lineage>
</organism>
<dbReference type="InterPro" id="IPR003439">
    <property type="entry name" value="ABC_transporter-like_ATP-bd"/>
</dbReference>
<evidence type="ECO:0000256" key="8">
    <source>
        <dbReference type="SAM" id="MobiDB-lite"/>
    </source>
</evidence>
<keyword evidence="3 9" id="KW-0812">Transmembrane</keyword>
<dbReference type="InterPro" id="IPR013525">
    <property type="entry name" value="ABC2_TM"/>
</dbReference>
<dbReference type="GO" id="GO:0016887">
    <property type="term" value="F:ATP hydrolysis activity"/>
    <property type="evidence" value="ECO:0007669"/>
    <property type="project" value="InterPro"/>
</dbReference>
<dbReference type="Pfam" id="PF00005">
    <property type="entry name" value="ABC_tran"/>
    <property type="match status" value="2"/>
</dbReference>
<dbReference type="InterPro" id="IPR043926">
    <property type="entry name" value="ABCG_dom"/>
</dbReference>
<dbReference type="InterPro" id="IPR027417">
    <property type="entry name" value="P-loop_NTPase"/>
</dbReference>